<organism evidence="2 3">
    <name type="scientific">Nesterenkonia sedimenti</name>
    <dbReference type="NCBI Taxonomy" id="1463632"/>
    <lineage>
        <taxon>Bacteria</taxon>
        <taxon>Bacillati</taxon>
        <taxon>Actinomycetota</taxon>
        <taxon>Actinomycetes</taxon>
        <taxon>Micrococcales</taxon>
        <taxon>Micrococcaceae</taxon>
        <taxon>Nesterenkonia</taxon>
    </lineage>
</organism>
<dbReference type="InterPro" id="IPR041664">
    <property type="entry name" value="AAA_16"/>
</dbReference>
<dbReference type="Gene3D" id="3.40.50.300">
    <property type="entry name" value="P-loop containing nucleotide triphosphate hydrolases"/>
    <property type="match status" value="1"/>
</dbReference>
<dbReference type="EMBL" id="JABAHY010000022">
    <property type="protein sequence ID" value="NLS11082.1"/>
    <property type="molecule type" value="Genomic_DNA"/>
</dbReference>
<keyword evidence="3" id="KW-1185">Reference proteome</keyword>
<dbReference type="RefSeq" id="WP_168888568.1">
    <property type="nucleotide sequence ID" value="NZ_JABAHY010000022.1"/>
</dbReference>
<accession>A0A7X8TLQ3</accession>
<protein>
    <submittedName>
        <fullName evidence="2">ATP-binding protein</fullName>
    </submittedName>
</protein>
<feature type="domain" description="Orc1-like AAA ATPase" evidence="1">
    <location>
        <begin position="7"/>
        <end position="54"/>
    </location>
</feature>
<gene>
    <name evidence="2" type="ORF">HGQ17_13970</name>
</gene>
<evidence type="ECO:0000313" key="3">
    <source>
        <dbReference type="Proteomes" id="UP000523139"/>
    </source>
</evidence>
<dbReference type="GO" id="GO:0005524">
    <property type="term" value="F:ATP binding"/>
    <property type="evidence" value="ECO:0007669"/>
    <property type="project" value="UniProtKB-KW"/>
</dbReference>
<name>A0A7X8TLQ3_9MICC</name>
<keyword evidence="2" id="KW-0067">ATP-binding</keyword>
<dbReference type="Proteomes" id="UP000523139">
    <property type="component" value="Unassembled WGS sequence"/>
</dbReference>
<dbReference type="Pfam" id="PF13191">
    <property type="entry name" value="AAA_16"/>
    <property type="match status" value="1"/>
</dbReference>
<comment type="caution">
    <text evidence="2">The sequence shown here is derived from an EMBL/GenBank/DDBJ whole genome shotgun (WGS) entry which is preliminary data.</text>
</comment>
<sequence length="56" mass="5670">MRGSQPTFVGRAHELAQIHAAAGSAAGGQAQFVLVEGLPGVGKTSLLDEALKHCAD</sequence>
<keyword evidence="2" id="KW-0547">Nucleotide-binding</keyword>
<dbReference type="SUPFAM" id="SSF52540">
    <property type="entry name" value="P-loop containing nucleoside triphosphate hydrolases"/>
    <property type="match status" value="1"/>
</dbReference>
<dbReference type="InterPro" id="IPR027417">
    <property type="entry name" value="P-loop_NTPase"/>
</dbReference>
<dbReference type="AlphaFoldDB" id="A0A7X8TLQ3"/>
<evidence type="ECO:0000313" key="2">
    <source>
        <dbReference type="EMBL" id="NLS11082.1"/>
    </source>
</evidence>
<evidence type="ECO:0000259" key="1">
    <source>
        <dbReference type="Pfam" id="PF13191"/>
    </source>
</evidence>
<reference evidence="2 3" key="1">
    <citation type="submission" date="2020-04" db="EMBL/GenBank/DDBJ databases">
        <title>Nesterenkonia sp. nov., isolated from marine sediment.</title>
        <authorList>
            <person name="Zhang G."/>
        </authorList>
    </citation>
    <scope>NUCLEOTIDE SEQUENCE [LARGE SCALE GENOMIC DNA]</scope>
    <source>
        <strain evidence="2 3">MY13</strain>
    </source>
</reference>
<proteinExistence type="predicted"/>